<evidence type="ECO:0000313" key="2">
    <source>
        <dbReference type="Proteomes" id="UP000001194"/>
    </source>
</evidence>
<protein>
    <submittedName>
        <fullName evidence="1">Predicted protein</fullName>
    </submittedName>
</protein>
<evidence type="ECO:0000313" key="1">
    <source>
        <dbReference type="EMBL" id="EDR02185.1"/>
    </source>
</evidence>
<proteinExistence type="predicted"/>
<dbReference type="EMBL" id="DS547132">
    <property type="protein sequence ID" value="EDR02185.1"/>
    <property type="molecule type" value="Genomic_DNA"/>
</dbReference>
<name>B0DTA3_LACBS</name>
<accession>B0DTA3</accession>
<sequence>MFLDPIWDVPSQTTKSGLNGRSESFQNILKHICANTCIASKSNLTALSLAHVTGGQELAQLVQNFIDTT</sequence>
<dbReference type="GeneID" id="6082786"/>
<dbReference type="RefSeq" id="XP_001887130.1">
    <property type="nucleotide sequence ID" value="XM_001887095.1"/>
</dbReference>
<dbReference type="HOGENOM" id="CLU_190863_0_0_1"/>
<gene>
    <name evidence="1" type="ORF">LACBIDRAFT_309887</name>
</gene>
<reference evidence="1 2" key="1">
    <citation type="journal article" date="2008" name="Nature">
        <title>The genome of Laccaria bicolor provides insights into mycorrhizal symbiosis.</title>
        <authorList>
            <person name="Martin F."/>
            <person name="Aerts A."/>
            <person name="Ahren D."/>
            <person name="Brun A."/>
            <person name="Danchin E.G.J."/>
            <person name="Duchaussoy F."/>
            <person name="Gibon J."/>
            <person name="Kohler A."/>
            <person name="Lindquist E."/>
            <person name="Pereda V."/>
            <person name="Salamov A."/>
            <person name="Shapiro H.J."/>
            <person name="Wuyts J."/>
            <person name="Blaudez D."/>
            <person name="Buee M."/>
            <person name="Brokstein P."/>
            <person name="Canbaeck B."/>
            <person name="Cohen D."/>
            <person name="Courty P.E."/>
            <person name="Coutinho P.M."/>
            <person name="Delaruelle C."/>
            <person name="Detter J.C."/>
            <person name="Deveau A."/>
            <person name="DiFazio S."/>
            <person name="Duplessis S."/>
            <person name="Fraissinet-Tachet L."/>
            <person name="Lucic E."/>
            <person name="Frey-Klett P."/>
            <person name="Fourrey C."/>
            <person name="Feussner I."/>
            <person name="Gay G."/>
            <person name="Grimwood J."/>
            <person name="Hoegger P.J."/>
            <person name="Jain P."/>
            <person name="Kilaru S."/>
            <person name="Labbe J."/>
            <person name="Lin Y.C."/>
            <person name="Legue V."/>
            <person name="Le Tacon F."/>
            <person name="Marmeisse R."/>
            <person name="Melayah D."/>
            <person name="Montanini B."/>
            <person name="Muratet M."/>
            <person name="Nehls U."/>
            <person name="Niculita-Hirzel H."/>
            <person name="Oudot-Le Secq M.P."/>
            <person name="Peter M."/>
            <person name="Quesneville H."/>
            <person name="Rajashekar B."/>
            <person name="Reich M."/>
            <person name="Rouhier N."/>
            <person name="Schmutz J."/>
            <person name="Yin T."/>
            <person name="Chalot M."/>
            <person name="Henrissat B."/>
            <person name="Kuees U."/>
            <person name="Lucas S."/>
            <person name="Van de Peer Y."/>
            <person name="Podila G.K."/>
            <person name="Polle A."/>
            <person name="Pukkila P.J."/>
            <person name="Richardson P.M."/>
            <person name="Rouze P."/>
            <person name="Sanders I.R."/>
            <person name="Stajich J.E."/>
            <person name="Tunlid A."/>
            <person name="Tuskan G."/>
            <person name="Grigoriev I.V."/>
        </authorList>
    </citation>
    <scope>NUCLEOTIDE SEQUENCE [LARGE SCALE GENOMIC DNA]</scope>
    <source>
        <strain evidence="2">S238N-H82 / ATCC MYA-4686</strain>
    </source>
</reference>
<organism evidence="2">
    <name type="scientific">Laccaria bicolor (strain S238N-H82 / ATCC MYA-4686)</name>
    <name type="common">Bicoloured deceiver</name>
    <name type="synonym">Laccaria laccata var. bicolor</name>
    <dbReference type="NCBI Taxonomy" id="486041"/>
    <lineage>
        <taxon>Eukaryota</taxon>
        <taxon>Fungi</taxon>
        <taxon>Dikarya</taxon>
        <taxon>Basidiomycota</taxon>
        <taxon>Agaricomycotina</taxon>
        <taxon>Agaricomycetes</taxon>
        <taxon>Agaricomycetidae</taxon>
        <taxon>Agaricales</taxon>
        <taxon>Agaricineae</taxon>
        <taxon>Hydnangiaceae</taxon>
        <taxon>Laccaria</taxon>
    </lineage>
</organism>
<keyword evidence="2" id="KW-1185">Reference proteome</keyword>
<dbReference type="Proteomes" id="UP000001194">
    <property type="component" value="Unassembled WGS sequence"/>
</dbReference>
<dbReference type="AlphaFoldDB" id="B0DTA3"/>
<dbReference type="KEGG" id="lbc:LACBIDRAFT_309887"/>
<dbReference type="InParanoid" id="B0DTA3"/>